<feature type="compositionally biased region" description="Polar residues" evidence="1">
    <location>
        <begin position="1"/>
        <end position="11"/>
    </location>
</feature>
<keyword evidence="3" id="KW-1185">Reference proteome</keyword>
<dbReference type="Proteomes" id="UP000275408">
    <property type="component" value="Unassembled WGS sequence"/>
</dbReference>
<evidence type="ECO:0000256" key="1">
    <source>
        <dbReference type="SAM" id="MobiDB-lite"/>
    </source>
</evidence>
<evidence type="ECO:0000313" key="3">
    <source>
        <dbReference type="Proteomes" id="UP000275408"/>
    </source>
</evidence>
<feature type="non-terminal residue" evidence="2">
    <location>
        <position position="72"/>
    </location>
</feature>
<protein>
    <submittedName>
        <fullName evidence="2">Uncharacterized protein</fullName>
    </submittedName>
</protein>
<feature type="region of interest" description="Disordered" evidence="1">
    <location>
        <begin position="1"/>
        <end position="40"/>
    </location>
</feature>
<comment type="caution">
    <text evidence="2">The sequence shown here is derived from an EMBL/GenBank/DDBJ whole genome shotgun (WGS) entry which is preliminary data.</text>
</comment>
<organism evidence="2 3">
    <name type="scientific">Pocillopora damicornis</name>
    <name type="common">Cauliflower coral</name>
    <name type="synonym">Millepora damicornis</name>
    <dbReference type="NCBI Taxonomy" id="46731"/>
    <lineage>
        <taxon>Eukaryota</taxon>
        <taxon>Metazoa</taxon>
        <taxon>Cnidaria</taxon>
        <taxon>Anthozoa</taxon>
        <taxon>Hexacorallia</taxon>
        <taxon>Scleractinia</taxon>
        <taxon>Astrocoeniina</taxon>
        <taxon>Pocilloporidae</taxon>
        <taxon>Pocillopora</taxon>
    </lineage>
</organism>
<sequence length="72" mass="8384">MSKISPQSPSASLPREGKEVRDVDQPEDEQLSPPQFRTHQMERKTIYHILGWKEAGKRPEWASITYLNFTTK</sequence>
<feature type="compositionally biased region" description="Basic and acidic residues" evidence="1">
    <location>
        <begin position="15"/>
        <end position="24"/>
    </location>
</feature>
<reference evidence="2 3" key="1">
    <citation type="journal article" date="2018" name="Sci. Rep.">
        <title>Comparative analysis of the Pocillopora damicornis genome highlights role of immune system in coral evolution.</title>
        <authorList>
            <person name="Cunning R."/>
            <person name="Bay R.A."/>
            <person name="Gillette P."/>
            <person name="Baker A.C."/>
            <person name="Traylor-Knowles N."/>
        </authorList>
    </citation>
    <scope>NUCLEOTIDE SEQUENCE [LARGE SCALE GENOMIC DNA]</scope>
    <source>
        <strain evidence="2">RSMAS</strain>
        <tissue evidence="2">Whole animal</tissue>
    </source>
</reference>
<dbReference type="EMBL" id="RCHS01001639">
    <property type="protein sequence ID" value="RMX52434.1"/>
    <property type="molecule type" value="Genomic_DNA"/>
</dbReference>
<dbReference type="AlphaFoldDB" id="A0A3M6UG04"/>
<accession>A0A3M6UG04</accession>
<gene>
    <name evidence="2" type="ORF">pdam_00019923</name>
</gene>
<evidence type="ECO:0000313" key="2">
    <source>
        <dbReference type="EMBL" id="RMX52434.1"/>
    </source>
</evidence>
<proteinExistence type="predicted"/>
<name>A0A3M6UG04_POCDA</name>